<dbReference type="InterPro" id="IPR056594">
    <property type="entry name" value="AT5G49610-like_b-prop"/>
</dbReference>
<feature type="domain" description="F-box protein AT5G49610-like beta-propeller" evidence="3">
    <location>
        <begin position="160"/>
        <end position="305"/>
    </location>
</feature>
<dbReference type="Pfam" id="PF00646">
    <property type="entry name" value="F-box"/>
    <property type="match status" value="1"/>
</dbReference>
<gene>
    <name evidence="4" type="ORF">QYE76_019744</name>
</gene>
<name>A0AAD8R4L3_LOLMU</name>
<evidence type="ECO:0000313" key="5">
    <source>
        <dbReference type="Proteomes" id="UP001231189"/>
    </source>
</evidence>
<proteinExistence type="predicted"/>
<evidence type="ECO:0000259" key="2">
    <source>
        <dbReference type="Pfam" id="PF00646"/>
    </source>
</evidence>
<reference evidence="4" key="1">
    <citation type="submission" date="2023-07" db="EMBL/GenBank/DDBJ databases">
        <title>A chromosome-level genome assembly of Lolium multiflorum.</title>
        <authorList>
            <person name="Chen Y."/>
            <person name="Copetti D."/>
            <person name="Kolliker R."/>
            <person name="Studer B."/>
        </authorList>
    </citation>
    <scope>NUCLEOTIDE SEQUENCE</scope>
    <source>
        <strain evidence="4">02402/16</strain>
        <tissue evidence="4">Leaf</tissue>
    </source>
</reference>
<protein>
    <recommendedName>
        <fullName evidence="6">F-box domain-containing protein</fullName>
    </recommendedName>
</protein>
<evidence type="ECO:0008006" key="6">
    <source>
        <dbReference type="Google" id="ProtNLM"/>
    </source>
</evidence>
<dbReference type="InterPro" id="IPR001810">
    <property type="entry name" value="F-box_dom"/>
</dbReference>
<dbReference type="InterPro" id="IPR036047">
    <property type="entry name" value="F-box-like_dom_sf"/>
</dbReference>
<keyword evidence="5" id="KW-1185">Reference proteome</keyword>
<evidence type="ECO:0000256" key="1">
    <source>
        <dbReference type="SAM" id="MobiDB-lite"/>
    </source>
</evidence>
<dbReference type="AlphaFoldDB" id="A0AAD8R4L3"/>
<feature type="region of interest" description="Disordered" evidence="1">
    <location>
        <begin position="118"/>
        <end position="148"/>
    </location>
</feature>
<dbReference type="PANTHER" id="PTHR32133">
    <property type="entry name" value="OS07G0120400 PROTEIN"/>
    <property type="match status" value="1"/>
</dbReference>
<organism evidence="4 5">
    <name type="scientific">Lolium multiflorum</name>
    <name type="common">Italian ryegrass</name>
    <name type="synonym">Lolium perenne subsp. multiflorum</name>
    <dbReference type="NCBI Taxonomy" id="4521"/>
    <lineage>
        <taxon>Eukaryota</taxon>
        <taxon>Viridiplantae</taxon>
        <taxon>Streptophyta</taxon>
        <taxon>Embryophyta</taxon>
        <taxon>Tracheophyta</taxon>
        <taxon>Spermatophyta</taxon>
        <taxon>Magnoliopsida</taxon>
        <taxon>Liliopsida</taxon>
        <taxon>Poales</taxon>
        <taxon>Poaceae</taxon>
        <taxon>BOP clade</taxon>
        <taxon>Pooideae</taxon>
        <taxon>Poodae</taxon>
        <taxon>Poeae</taxon>
        <taxon>Poeae Chloroplast Group 2 (Poeae type)</taxon>
        <taxon>Loliodinae</taxon>
        <taxon>Loliinae</taxon>
        <taxon>Lolium</taxon>
    </lineage>
</organism>
<evidence type="ECO:0000259" key="3">
    <source>
        <dbReference type="Pfam" id="PF23635"/>
    </source>
</evidence>
<dbReference type="EMBL" id="JAUUTY010000006">
    <property type="protein sequence ID" value="KAK1614227.1"/>
    <property type="molecule type" value="Genomic_DNA"/>
</dbReference>
<comment type="caution">
    <text evidence="4">The sequence shown here is derived from an EMBL/GenBank/DDBJ whole genome shotgun (WGS) entry which is preliminary data.</text>
</comment>
<accession>A0AAD8R4L3</accession>
<dbReference type="Proteomes" id="UP001231189">
    <property type="component" value="Unassembled WGS sequence"/>
</dbReference>
<dbReference type="Pfam" id="PF23635">
    <property type="entry name" value="Beta-prop_AT5G49610-like"/>
    <property type="match status" value="1"/>
</dbReference>
<sequence length="325" mass="36413">MSPAALLDDNNLLSEILLRLPPQPSSLPRASLVSKRWLGLVSDPRFLRRFRIYHRRNPPLLGFFDRDLVFAPTLEPPNCAPLRRFSLQLDRDRHFRLLGCRHGLVLIFLAPTMRLPRGRSQRQLQSPTPSAALPFPRSSASQRPTQPTVPCFAVPEKSTSSLLTVVAPDKPAVLIGDSLYWFITGSSSSILEFDLGRQSLAVIPLPLPVNEFDMSGYSVMRADDEGLGFLFLSDFSAQLWKRKTNSSWVLARTVELDELLSLDPQKDHAVVLGIAEYNNVVLLWTSIGTFIIQLESLQFSKLLDTHPLTCDNAFESVYTAGNIMT</sequence>
<feature type="domain" description="F-box" evidence="2">
    <location>
        <begin position="11"/>
        <end position="48"/>
    </location>
</feature>
<evidence type="ECO:0000313" key="4">
    <source>
        <dbReference type="EMBL" id="KAK1614227.1"/>
    </source>
</evidence>
<dbReference type="SUPFAM" id="SSF81383">
    <property type="entry name" value="F-box domain"/>
    <property type="match status" value="1"/>
</dbReference>
<feature type="compositionally biased region" description="Polar residues" evidence="1">
    <location>
        <begin position="138"/>
        <end position="148"/>
    </location>
</feature>
<dbReference type="PANTHER" id="PTHR32133:SF380">
    <property type="entry name" value="OS10G0137700 PROTEIN"/>
    <property type="match status" value="1"/>
</dbReference>